<organism evidence="1 2">
    <name type="scientific">Paraburkholderia phymatum</name>
    <dbReference type="NCBI Taxonomy" id="148447"/>
    <lineage>
        <taxon>Bacteria</taxon>
        <taxon>Pseudomonadati</taxon>
        <taxon>Pseudomonadota</taxon>
        <taxon>Betaproteobacteria</taxon>
        <taxon>Burkholderiales</taxon>
        <taxon>Burkholderiaceae</taxon>
        <taxon>Paraburkholderia</taxon>
    </lineage>
</organism>
<sequence>MVTACYRPEALRDNQKKWEKAVDSKKFSFIRKHPTVGAILVALLGFGLRTLHGADIDVGVGLEADGSEGERPASTASCYAAHCKTDPELIFDLRKLNPAAVACLIHKHRGNNLDADDSANGRSVAIYWDFENLHAGLVEGKYGEGAYAKQDNRFKPQEPLVDVQALVELGSSFGPVAINRAYGNWQFFGRYRDALLQSAVELIQLFPPGASAKNGADIKLCLDATEDISRFNHIGTVIIIGGDSDFMPVAQKIKAAGRTLIGIGNRKNTNKHWAKSCHEFRYYDSLIEAVSAEEAKPAVVEDADPVPRDPAADILRRAIRLLAESKGDAWVHKANVLPMVKRLDPTFDPKDHGYTSFSEMIKALDAVVEIKKGERDHLFRLR</sequence>
<accession>A0ACC6TV19</accession>
<dbReference type="EMBL" id="JBFRCH010000002">
    <property type="protein sequence ID" value="MEX3931132.1"/>
    <property type="molecule type" value="Genomic_DNA"/>
</dbReference>
<evidence type="ECO:0000313" key="1">
    <source>
        <dbReference type="EMBL" id="MEX3931132.1"/>
    </source>
</evidence>
<gene>
    <name evidence="1" type="ORF">AB4Y32_04780</name>
</gene>
<dbReference type="Proteomes" id="UP001558850">
    <property type="component" value="Unassembled WGS sequence"/>
</dbReference>
<protein>
    <submittedName>
        <fullName evidence="1">NYN domain-containing protein</fullName>
    </submittedName>
</protein>
<evidence type="ECO:0000313" key="2">
    <source>
        <dbReference type="Proteomes" id="UP001558850"/>
    </source>
</evidence>
<name>A0ACC6TV19_9BURK</name>
<comment type="caution">
    <text evidence="1">The sequence shown here is derived from an EMBL/GenBank/DDBJ whole genome shotgun (WGS) entry which is preliminary data.</text>
</comment>
<proteinExistence type="predicted"/>
<keyword evidence="2" id="KW-1185">Reference proteome</keyword>
<reference evidence="1" key="1">
    <citation type="submission" date="2024-07" db="EMBL/GenBank/DDBJ databases">
        <title>A survey of Mimosa microsymbionts across Brazilian biomes reveals a high diversity of Paraburkholderia nodulating endemic species, but also that Cupriavidus is common as a symbiont of widespread species.</title>
        <authorList>
            <person name="Rouws L."/>
            <person name="Barauna A."/>
            <person name="Beukes C."/>
            <person name="Rouws J.R.C."/>
            <person name="De Faria S.M."/>
            <person name="Gross E."/>
            <person name="Bueno Dos Reis Junior F."/>
            <person name="Simon M.F."/>
            <person name="Maluk M."/>
            <person name="Odee D.W."/>
            <person name="Kenicer G."/>
            <person name="Young J.P.W."/>
            <person name="Reis V.M."/>
            <person name="Zilli J."/>
            <person name="James E.K."/>
        </authorList>
    </citation>
    <scope>NUCLEOTIDE SEQUENCE</scope>
    <source>
        <strain evidence="1">EG181B</strain>
    </source>
</reference>